<dbReference type="EMBL" id="FNQS01000002">
    <property type="protein sequence ID" value="SEA00954.1"/>
    <property type="molecule type" value="Genomic_DNA"/>
</dbReference>
<dbReference type="PANTHER" id="PTHR38776:SF1">
    <property type="entry name" value="MLTA-INTERACTING PROTEIN-RELATED"/>
    <property type="match status" value="1"/>
</dbReference>
<keyword evidence="4" id="KW-0472">Membrane</keyword>
<keyword evidence="3 6" id="KW-0732">Signal</keyword>
<evidence type="ECO:0000313" key="7">
    <source>
        <dbReference type="EMBL" id="SEA00954.1"/>
    </source>
</evidence>
<organism evidence="7 8">
    <name type="scientific">Lonsdalea quercina</name>
    <dbReference type="NCBI Taxonomy" id="71657"/>
    <lineage>
        <taxon>Bacteria</taxon>
        <taxon>Pseudomonadati</taxon>
        <taxon>Pseudomonadota</taxon>
        <taxon>Gammaproteobacteria</taxon>
        <taxon>Enterobacterales</taxon>
        <taxon>Pectobacteriaceae</taxon>
        <taxon>Lonsdalea</taxon>
    </lineage>
</organism>
<gene>
    <name evidence="7" type="ORF">SAMN02982996_00710</name>
</gene>
<evidence type="ECO:0000256" key="3">
    <source>
        <dbReference type="ARBA" id="ARBA00022729"/>
    </source>
</evidence>
<dbReference type="STRING" id="71657.SAMN02982996_00710"/>
<feature type="signal peptide" evidence="6">
    <location>
        <begin position="1"/>
        <end position="23"/>
    </location>
</feature>
<feature type="chain" id="PRO_5010555141" evidence="6">
    <location>
        <begin position="24"/>
        <end position="248"/>
    </location>
</feature>
<dbReference type="GeneID" id="97763638"/>
<accession>A0A1H3XQT7</accession>
<dbReference type="GO" id="GO:0009252">
    <property type="term" value="P:peptidoglycan biosynthetic process"/>
    <property type="evidence" value="ECO:0007669"/>
    <property type="project" value="TreeGrafter"/>
</dbReference>
<dbReference type="eggNOG" id="COG3713">
    <property type="taxonomic scope" value="Bacteria"/>
</dbReference>
<dbReference type="Proteomes" id="UP000187280">
    <property type="component" value="Unassembled WGS sequence"/>
</dbReference>
<keyword evidence="5" id="KW-0998">Cell outer membrane</keyword>
<dbReference type="GO" id="GO:0009279">
    <property type="term" value="C:cell outer membrane"/>
    <property type="evidence" value="ECO:0007669"/>
    <property type="project" value="UniProtKB-SubCell"/>
</dbReference>
<name>A0A1H3XQT7_9GAMM</name>
<evidence type="ECO:0000256" key="5">
    <source>
        <dbReference type="ARBA" id="ARBA00023237"/>
    </source>
</evidence>
<sequence>MKKLQSVGVALALSVTATLSAQAETFSLGVGVIGETSVYRGDDNHVYPFPQVVYESDNFYFRGLGGGYYLWNDEQNKLSLTAYYNPFGFKPGDSDDGSMKQLDKRRGTLMGGVAYRHDAQWGTIRSVLAADTLGNSDGVVWDTAYLYRIDADQWHFTPGIGVNWSSARQNRYYYGVSNSESARSGIQSYRPGDSWDPYLELSVGYTITPRWNTWIIGRYTRLSDEVKSSPMVEKSDSLMLGGGISYAF</sequence>
<keyword evidence="8" id="KW-1185">Reference proteome</keyword>
<dbReference type="RefSeq" id="WP_026742434.1">
    <property type="nucleotide sequence ID" value="NZ_FNQS01000002.1"/>
</dbReference>
<evidence type="ECO:0000256" key="4">
    <source>
        <dbReference type="ARBA" id="ARBA00023136"/>
    </source>
</evidence>
<dbReference type="InterPro" id="IPR010583">
    <property type="entry name" value="MipA"/>
</dbReference>
<reference evidence="7 8" key="1">
    <citation type="submission" date="2016-10" db="EMBL/GenBank/DDBJ databases">
        <authorList>
            <person name="de Groot N.N."/>
        </authorList>
    </citation>
    <scope>NUCLEOTIDE SEQUENCE [LARGE SCALE GENOMIC DNA]</scope>
    <source>
        <strain evidence="7 8">ATCC 29281</strain>
    </source>
</reference>
<comment type="similarity">
    <text evidence="2">Belongs to the MipA/OmpV family.</text>
</comment>
<dbReference type="PANTHER" id="PTHR38776">
    <property type="entry name" value="MLTA-INTERACTING PROTEIN-RELATED"/>
    <property type="match status" value="1"/>
</dbReference>
<protein>
    <submittedName>
        <fullName evidence="7">Outer membrane protein</fullName>
    </submittedName>
</protein>
<evidence type="ECO:0000256" key="1">
    <source>
        <dbReference type="ARBA" id="ARBA00004442"/>
    </source>
</evidence>
<evidence type="ECO:0000256" key="2">
    <source>
        <dbReference type="ARBA" id="ARBA00005722"/>
    </source>
</evidence>
<comment type="subcellular location">
    <subcellularLocation>
        <location evidence="1">Cell outer membrane</location>
    </subcellularLocation>
</comment>
<proteinExistence type="inferred from homology"/>
<evidence type="ECO:0000313" key="8">
    <source>
        <dbReference type="Proteomes" id="UP000187280"/>
    </source>
</evidence>
<dbReference type="AlphaFoldDB" id="A0A1H3XQT7"/>
<dbReference type="Pfam" id="PF06629">
    <property type="entry name" value="MipA"/>
    <property type="match status" value="1"/>
</dbReference>
<evidence type="ECO:0000256" key="6">
    <source>
        <dbReference type="SAM" id="SignalP"/>
    </source>
</evidence>